<feature type="region of interest" description="Disordered" evidence="1">
    <location>
        <begin position="23"/>
        <end position="62"/>
    </location>
</feature>
<comment type="caution">
    <text evidence="2">The sequence shown here is derived from an EMBL/GenBank/DDBJ whole genome shotgun (WGS) entry which is preliminary data.</text>
</comment>
<name>A0ABP7Z1X4_9ACTN</name>
<reference evidence="3" key="1">
    <citation type="journal article" date="2019" name="Int. J. Syst. Evol. Microbiol.">
        <title>The Global Catalogue of Microorganisms (GCM) 10K type strain sequencing project: providing services to taxonomists for standard genome sequencing and annotation.</title>
        <authorList>
            <consortium name="The Broad Institute Genomics Platform"/>
            <consortium name="The Broad Institute Genome Sequencing Center for Infectious Disease"/>
            <person name="Wu L."/>
            <person name="Ma J."/>
        </authorList>
    </citation>
    <scope>NUCLEOTIDE SEQUENCE [LARGE SCALE GENOMIC DNA]</scope>
    <source>
        <strain evidence="3">JCM 17316</strain>
    </source>
</reference>
<accession>A0ABP7Z1X4</accession>
<feature type="compositionally biased region" description="Low complexity" evidence="1">
    <location>
        <begin position="37"/>
        <end position="56"/>
    </location>
</feature>
<protein>
    <recommendedName>
        <fullName evidence="4">DUF4352 domain-containing protein</fullName>
    </recommendedName>
</protein>
<proteinExistence type="predicted"/>
<dbReference type="EMBL" id="BAABDO010000048">
    <property type="protein sequence ID" value="GAA4143786.1"/>
    <property type="molecule type" value="Genomic_DNA"/>
</dbReference>
<dbReference type="PROSITE" id="PS51257">
    <property type="entry name" value="PROKAR_LIPOPROTEIN"/>
    <property type="match status" value="1"/>
</dbReference>
<sequence>MRLVGPLGAASLALAGCGVLDSGSDSEGAAAPPPPTSSSASAAAAEGGARAPAGNARVTPPGTRLRIGQRAVVPYRTGTIGITVTAIERGDQAAFQQKFGSRAAGMTPYYIRYTVQNVGGTDLSHSAAPLLQGVGPDGGSTGAVVVGGMPGCDRTLPDRSFASAGATYRTCRLQAASAGRTVAGAKYEDGEYRSAPVVWMG</sequence>
<gene>
    <name evidence="2" type="ORF">GCM10022416_34010</name>
</gene>
<evidence type="ECO:0000256" key="1">
    <source>
        <dbReference type="SAM" id="MobiDB-lite"/>
    </source>
</evidence>
<dbReference type="Proteomes" id="UP001500266">
    <property type="component" value="Unassembled WGS sequence"/>
</dbReference>
<evidence type="ECO:0000313" key="3">
    <source>
        <dbReference type="Proteomes" id="UP001500266"/>
    </source>
</evidence>
<evidence type="ECO:0000313" key="2">
    <source>
        <dbReference type="EMBL" id="GAA4143786.1"/>
    </source>
</evidence>
<keyword evidence="3" id="KW-1185">Reference proteome</keyword>
<dbReference type="RefSeq" id="WP_345022373.1">
    <property type="nucleotide sequence ID" value="NZ_BAABDO010000048.1"/>
</dbReference>
<organism evidence="2 3">
    <name type="scientific">Actinomadura keratinilytica</name>
    <dbReference type="NCBI Taxonomy" id="547461"/>
    <lineage>
        <taxon>Bacteria</taxon>
        <taxon>Bacillati</taxon>
        <taxon>Actinomycetota</taxon>
        <taxon>Actinomycetes</taxon>
        <taxon>Streptosporangiales</taxon>
        <taxon>Thermomonosporaceae</taxon>
        <taxon>Actinomadura</taxon>
    </lineage>
</organism>
<evidence type="ECO:0008006" key="4">
    <source>
        <dbReference type="Google" id="ProtNLM"/>
    </source>
</evidence>